<evidence type="ECO:0000256" key="3">
    <source>
        <dbReference type="ARBA" id="ARBA00007106"/>
    </source>
</evidence>
<comment type="catalytic activity">
    <reaction evidence="1 9">
        <text>(2S)-2-acetolactate + H(+) = (R)-acetoin + CO2</text>
        <dbReference type="Rhea" id="RHEA:21580"/>
        <dbReference type="ChEBI" id="CHEBI:15378"/>
        <dbReference type="ChEBI" id="CHEBI:15686"/>
        <dbReference type="ChEBI" id="CHEBI:16526"/>
        <dbReference type="ChEBI" id="CHEBI:58476"/>
        <dbReference type="EC" id="4.1.1.5"/>
    </reaction>
</comment>
<evidence type="ECO:0000313" key="11">
    <source>
        <dbReference type="EMBL" id="BAH46868.1"/>
    </source>
</evidence>
<organism evidence="11 12">
    <name type="scientific">Brevibacillus brevis (strain 47 / JCM 6285 / NBRC 100599)</name>
    <dbReference type="NCBI Taxonomy" id="358681"/>
    <lineage>
        <taxon>Bacteria</taxon>
        <taxon>Bacillati</taxon>
        <taxon>Bacillota</taxon>
        <taxon>Bacilli</taxon>
        <taxon>Bacillales</taxon>
        <taxon>Paenibacillaceae</taxon>
        <taxon>Brevibacillus</taxon>
    </lineage>
</organism>
<dbReference type="Proteomes" id="UP000001877">
    <property type="component" value="Chromosome"/>
</dbReference>
<proteinExistence type="inferred from homology"/>
<dbReference type="HOGENOM" id="CLU_072561_0_0_9"/>
<dbReference type="Pfam" id="PF03306">
    <property type="entry name" value="AAL_decarboxy"/>
    <property type="match status" value="1"/>
</dbReference>
<sequence>MKKNIITSITSLALVAGLSLTAFAATTATVPAPPAKQESKPVVAANPAPKNVLFQYSTINALMLGQFEGDLTLKDLKLRGDMGLGTINDLDGEMIQMGTKFYQIDSTGKLSELPESVKTPFAVTTHFEPKEKTTLTNVQDYNQLTKMLEEKFENKNVFYAVKLTGTFKMVKARTVPKQTRPYPQLTEVTKKQSEFEFKNVKGTLIGFYTPNYAAALNVPGFHLHFITEDKTSGGHVLNLQFDNANLEISPIHEFDVQLPHTDDFAHSDLTQVTTSQVHQAESERK</sequence>
<dbReference type="STRING" id="358681.BBR47_58910"/>
<dbReference type="InterPro" id="IPR005128">
    <property type="entry name" value="Acetolactate_a_deCO2ase"/>
</dbReference>
<dbReference type="PIRSF" id="PIRSF001332">
    <property type="entry name" value="Acetolac_decarb"/>
    <property type="match status" value="1"/>
</dbReference>
<comment type="pathway">
    <text evidence="2 9">Polyol metabolism; (R,R)-butane-2,3-diol biosynthesis; (R,R)-butane-2,3-diol from pyruvate: step 2/3.</text>
</comment>
<keyword evidence="12" id="KW-1185">Reference proteome</keyword>
<dbReference type="KEGG" id="bbe:BBR47_58910"/>
<reference evidence="11 12" key="1">
    <citation type="submission" date="2005-03" db="EMBL/GenBank/DDBJ databases">
        <title>Brevibacillus brevis strain 47, complete genome.</title>
        <authorList>
            <person name="Hosoyama A."/>
            <person name="Yamada R."/>
            <person name="Hongo Y."/>
            <person name="Terui Y."/>
            <person name="Ankai A."/>
            <person name="Masuyama W."/>
            <person name="Sekiguchi M."/>
            <person name="Takeda T."/>
            <person name="Asano K."/>
            <person name="Ohji S."/>
            <person name="Ichikawa N."/>
            <person name="Narita S."/>
            <person name="Aoki N."/>
            <person name="Miura H."/>
            <person name="Matsushita S."/>
            <person name="Sekigawa T."/>
            <person name="Yamagata H."/>
            <person name="Yoshikawa H."/>
            <person name="Udaka S."/>
            <person name="Tanikawa S."/>
            <person name="Fujita N."/>
        </authorList>
    </citation>
    <scope>NUCLEOTIDE SEQUENCE [LARGE SCALE GENOMIC DNA]</scope>
    <source>
        <strain evidence="12">47 / JCM 6285 / NBRC 100599</strain>
    </source>
</reference>
<feature type="signal peptide" evidence="10">
    <location>
        <begin position="1"/>
        <end position="24"/>
    </location>
</feature>
<accession>C0ZA14</accession>
<dbReference type="UniPathway" id="UPA00626">
    <property type="reaction ID" value="UER00678"/>
</dbReference>
<evidence type="ECO:0000256" key="9">
    <source>
        <dbReference type="PIRNR" id="PIRNR001332"/>
    </source>
</evidence>
<keyword evidence="6 9" id="KW-0210">Decarboxylase</keyword>
<comment type="similarity">
    <text evidence="3 9">Belongs to the alpha-acetolactate decarboxylase family.</text>
</comment>
<name>C0ZA14_BREBN</name>
<feature type="chain" id="PRO_5002905517" description="Alpha-acetolactate decarboxylase" evidence="10">
    <location>
        <begin position="25"/>
        <end position="285"/>
    </location>
</feature>
<dbReference type="Gene3D" id="3.30.1330.80">
    <property type="entry name" value="Hypothetical protein, similar to alpha- acetolactate decarboxylase, domain 2"/>
    <property type="match status" value="2"/>
</dbReference>
<protein>
    <recommendedName>
        <fullName evidence="5 9">Alpha-acetolactate decarboxylase</fullName>
        <ecNumber evidence="4 9">4.1.1.5</ecNumber>
    </recommendedName>
</protein>
<dbReference type="NCBIfam" id="TIGR01252">
    <property type="entry name" value="acetolac_decarb"/>
    <property type="match status" value="1"/>
</dbReference>
<gene>
    <name evidence="11" type="primary">aldB</name>
    <name evidence="11" type="ordered locus">BBR47_58910</name>
</gene>
<dbReference type="SMR" id="C0ZA14"/>
<evidence type="ECO:0000256" key="5">
    <source>
        <dbReference type="ARBA" id="ARBA00020164"/>
    </source>
</evidence>
<dbReference type="AlphaFoldDB" id="C0ZA14"/>
<evidence type="ECO:0000256" key="8">
    <source>
        <dbReference type="ARBA" id="ARBA00023239"/>
    </source>
</evidence>
<dbReference type="EMBL" id="AP008955">
    <property type="protein sequence ID" value="BAH46868.1"/>
    <property type="molecule type" value="Genomic_DNA"/>
</dbReference>
<evidence type="ECO:0000256" key="2">
    <source>
        <dbReference type="ARBA" id="ARBA00005170"/>
    </source>
</evidence>
<dbReference type="GO" id="GO:0047605">
    <property type="term" value="F:acetolactate decarboxylase activity"/>
    <property type="evidence" value="ECO:0007669"/>
    <property type="project" value="UniProtKB-UniRule"/>
</dbReference>
<dbReference type="GO" id="GO:0045151">
    <property type="term" value="P:acetoin biosynthetic process"/>
    <property type="evidence" value="ECO:0007669"/>
    <property type="project" value="UniProtKB-UniRule"/>
</dbReference>
<evidence type="ECO:0000313" key="12">
    <source>
        <dbReference type="Proteomes" id="UP000001877"/>
    </source>
</evidence>
<keyword evidence="10" id="KW-0732">Signal</keyword>
<keyword evidence="7 9" id="KW-0005">Acetoin biosynthesis</keyword>
<dbReference type="eggNOG" id="COG3527">
    <property type="taxonomic scope" value="Bacteria"/>
</dbReference>
<dbReference type="CDD" id="cd17299">
    <property type="entry name" value="acetolactate_decarboxylase"/>
    <property type="match status" value="1"/>
</dbReference>
<evidence type="ECO:0000256" key="1">
    <source>
        <dbReference type="ARBA" id="ARBA00001784"/>
    </source>
</evidence>
<evidence type="ECO:0000256" key="7">
    <source>
        <dbReference type="ARBA" id="ARBA00023061"/>
    </source>
</evidence>
<dbReference type="SUPFAM" id="SSF117856">
    <property type="entry name" value="AF0104/ALDC/Ptd012-like"/>
    <property type="match status" value="1"/>
</dbReference>
<evidence type="ECO:0000256" key="6">
    <source>
        <dbReference type="ARBA" id="ARBA00022793"/>
    </source>
</evidence>
<dbReference type="PANTHER" id="PTHR35524:SF1">
    <property type="entry name" value="ALPHA-ACETOLACTATE DECARBOXYLASE"/>
    <property type="match status" value="1"/>
</dbReference>
<keyword evidence="8 9" id="KW-0456">Lyase</keyword>
<dbReference type="PANTHER" id="PTHR35524">
    <property type="entry name" value="ALPHA-ACETOLACTATE DECARBOXYLASE"/>
    <property type="match status" value="1"/>
</dbReference>
<evidence type="ECO:0000256" key="4">
    <source>
        <dbReference type="ARBA" id="ARBA00013204"/>
    </source>
</evidence>
<dbReference type="RefSeq" id="WP_015894052.1">
    <property type="nucleotide sequence ID" value="NC_012491.1"/>
</dbReference>
<evidence type="ECO:0000256" key="10">
    <source>
        <dbReference type="SAM" id="SignalP"/>
    </source>
</evidence>
<dbReference type="EC" id="4.1.1.5" evidence="4 9"/>